<dbReference type="RefSeq" id="WP_086636673.1">
    <property type="nucleotide sequence ID" value="NZ_MRZU01000003.1"/>
</dbReference>
<dbReference type="PIRSF" id="PIRSF019464">
    <property type="entry name" value="UCP019464"/>
    <property type="match status" value="1"/>
</dbReference>
<reference evidence="1 2" key="1">
    <citation type="submission" date="2016-12" db="EMBL/GenBank/DDBJ databases">
        <title>Discovery of methanogenic haloarchaea.</title>
        <authorList>
            <person name="Sorokin D.Y."/>
            <person name="Makarova K.S."/>
            <person name="Abbas B."/>
            <person name="Ferrer M."/>
            <person name="Golyshin P.N."/>
        </authorList>
    </citation>
    <scope>NUCLEOTIDE SEQUENCE [LARGE SCALE GENOMIC DNA]</scope>
    <source>
        <strain evidence="1">AMET1</strain>
    </source>
</reference>
<evidence type="ECO:0008006" key="3">
    <source>
        <dbReference type="Google" id="ProtNLM"/>
    </source>
</evidence>
<comment type="caution">
    <text evidence="1">The sequence shown here is derived from an EMBL/GenBank/DDBJ whole genome shotgun (WGS) entry which is preliminary data.</text>
</comment>
<dbReference type="Pfam" id="PF09886">
    <property type="entry name" value="DUF2113"/>
    <property type="match status" value="1"/>
</dbReference>
<dbReference type="NCBIfam" id="TIGR03291">
    <property type="entry name" value="methan_mark_17"/>
    <property type="match status" value="1"/>
</dbReference>
<gene>
    <name evidence="1" type="ORF">AMET1_0243</name>
</gene>
<dbReference type="EMBL" id="MRZU01000003">
    <property type="protein sequence ID" value="OUJ18597.1"/>
    <property type="molecule type" value="Genomic_DNA"/>
</dbReference>
<dbReference type="AlphaFoldDB" id="A0A1Y3GBG4"/>
<keyword evidence="2" id="KW-1185">Reference proteome</keyword>
<sequence>MKITVESPTSNEGSGYKNIARDIIKNSRISNLVEHIHMVIEVKEPIFIISIKVKGVREPTKIKKIAQIRDKEQGCKMEIRDEGYASNLLSKLWKEFGKSNIEQPTRLEITCKNIKKEEIENMVLKPSEEITDTLLNLSWQIIPEGFRVRRSLKSKKVFTIIATEDPMEDRWIQRLQETHNKIVEA</sequence>
<proteinExistence type="predicted"/>
<evidence type="ECO:0000313" key="2">
    <source>
        <dbReference type="Proteomes" id="UP000195137"/>
    </source>
</evidence>
<organism evidence="1 2">
    <name type="scientific">Methanonatronarchaeum thermophilum</name>
    <dbReference type="NCBI Taxonomy" id="1927129"/>
    <lineage>
        <taxon>Archaea</taxon>
        <taxon>Methanobacteriati</taxon>
        <taxon>Methanobacteriota</taxon>
        <taxon>Methanonatronarchaeia</taxon>
        <taxon>Methanonatronarchaeales</taxon>
        <taxon>Methanonatronarchaeaceae</taxon>
        <taxon>Methanonatronarchaeum</taxon>
    </lineage>
</organism>
<evidence type="ECO:0000313" key="1">
    <source>
        <dbReference type="EMBL" id="OUJ18597.1"/>
    </source>
</evidence>
<dbReference type="InterPro" id="IPR016762">
    <property type="entry name" value="Methan_mark_17"/>
</dbReference>
<name>A0A1Y3GBG4_9EURY</name>
<accession>A0A1Y3GBG4</accession>
<dbReference type="Proteomes" id="UP000195137">
    <property type="component" value="Unassembled WGS sequence"/>
</dbReference>
<protein>
    <recommendedName>
        <fullName evidence="3">Methanogenesis marker 17 protein</fullName>
    </recommendedName>
</protein>
<dbReference type="OrthoDB" id="52971at2157"/>